<feature type="transmembrane region" description="Helical" evidence="1">
    <location>
        <begin position="6"/>
        <end position="23"/>
    </location>
</feature>
<evidence type="ECO:0000313" key="3">
    <source>
        <dbReference type="Proteomes" id="UP000274504"/>
    </source>
</evidence>
<gene>
    <name evidence="2" type="ORF">HDID_LOCUS6372</name>
</gene>
<keyword evidence="1" id="KW-0812">Transmembrane</keyword>
<dbReference type="EMBL" id="UYSG01005109">
    <property type="protein sequence ID" value="VDL58690.1"/>
    <property type="molecule type" value="Genomic_DNA"/>
</dbReference>
<accession>A0A0R3SN58</accession>
<keyword evidence="1" id="KW-1133">Transmembrane helix</keyword>
<dbReference type="AlphaFoldDB" id="A0A0R3SN58"/>
<dbReference type="WBParaSite" id="HDID_0000637301-mRNA-1">
    <property type="protein sequence ID" value="HDID_0000637301-mRNA-1"/>
    <property type="gene ID" value="HDID_0000637301"/>
</dbReference>
<name>A0A0R3SN58_HYMDI</name>
<proteinExistence type="predicted"/>
<evidence type="ECO:0000313" key="4">
    <source>
        <dbReference type="WBParaSite" id="HDID_0000637301-mRNA-1"/>
    </source>
</evidence>
<evidence type="ECO:0000313" key="2">
    <source>
        <dbReference type="EMBL" id="VDL58690.1"/>
    </source>
</evidence>
<organism evidence="4">
    <name type="scientific">Hymenolepis diminuta</name>
    <name type="common">Rat tapeworm</name>
    <dbReference type="NCBI Taxonomy" id="6216"/>
    <lineage>
        <taxon>Eukaryota</taxon>
        <taxon>Metazoa</taxon>
        <taxon>Spiralia</taxon>
        <taxon>Lophotrochozoa</taxon>
        <taxon>Platyhelminthes</taxon>
        <taxon>Cestoda</taxon>
        <taxon>Eucestoda</taxon>
        <taxon>Cyclophyllidea</taxon>
        <taxon>Hymenolepididae</taxon>
        <taxon>Hymenolepis</taxon>
    </lineage>
</organism>
<reference evidence="4" key="1">
    <citation type="submission" date="2017-02" db="UniProtKB">
        <authorList>
            <consortium name="WormBaseParasite"/>
        </authorList>
    </citation>
    <scope>IDENTIFICATION</scope>
</reference>
<protein>
    <submittedName>
        <fullName evidence="4">Secreted protein</fullName>
    </submittedName>
</protein>
<evidence type="ECO:0000256" key="1">
    <source>
        <dbReference type="SAM" id="Phobius"/>
    </source>
</evidence>
<feature type="transmembrane region" description="Helical" evidence="1">
    <location>
        <begin position="44"/>
        <end position="68"/>
    </location>
</feature>
<keyword evidence="1" id="KW-0472">Membrane</keyword>
<dbReference type="Proteomes" id="UP000274504">
    <property type="component" value="Unassembled WGS sequence"/>
</dbReference>
<reference evidence="2 3" key="2">
    <citation type="submission" date="2018-11" db="EMBL/GenBank/DDBJ databases">
        <authorList>
            <consortium name="Pathogen Informatics"/>
        </authorList>
    </citation>
    <scope>NUCLEOTIDE SEQUENCE [LARGE SCALE GENOMIC DNA]</scope>
</reference>
<sequence length="73" mass="7660">MIGVGVVGVSVGVGGGVGGGGGVNRRRRVERRRMYVSSVRCFTCAVVVKLVILAHSVLHTCFVVAPVVEFSPY</sequence>